<evidence type="ECO:0000313" key="1">
    <source>
        <dbReference type="EMBL" id="AUX23954.1"/>
    </source>
</evidence>
<protein>
    <submittedName>
        <fullName evidence="1">Uncharacterized protein</fullName>
    </submittedName>
</protein>
<organism evidence="1 2">
    <name type="scientific">Sorangium cellulosum</name>
    <name type="common">Polyangium cellulosum</name>
    <dbReference type="NCBI Taxonomy" id="56"/>
    <lineage>
        <taxon>Bacteria</taxon>
        <taxon>Pseudomonadati</taxon>
        <taxon>Myxococcota</taxon>
        <taxon>Polyangia</taxon>
        <taxon>Polyangiales</taxon>
        <taxon>Polyangiaceae</taxon>
        <taxon>Sorangium</taxon>
    </lineage>
</organism>
<gene>
    <name evidence="1" type="ORF">SOCEGT47_044850</name>
</gene>
<name>A0A4P2Q3P2_SORCE</name>
<accession>A0A4P2Q3P2</accession>
<proteinExistence type="predicted"/>
<dbReference type="Proteomes" id="UP000295781">
    <property type="component" value="Chromosome"/>
</dbReference>
<dbReference type="EMBL" id="CP012670">
    <property type="protein sequence ID" value="AUX23954.1"/>
    <property type="molecule type" value="Genomic_DNA"/>
</dbReference>
<dbReference type="AlphaFoldDB" id="A0A4P2Q3P2"/>
<dbReference type="RefSeq" id="WP_129349507.1">
    <property type="nucleotide sequence ID" value="NZ_CP012670.1"/>
</dbReference>
<sequence>MLSLGGASVPPWDPDHDALSLVPLVEPIRPMENGPSFPSYPDNKIEIGSVEISGDSVKITCAGDLPASGVTVGYAITSNGAPRPNGFATWGHLRDSDPFVGATTRAAQPNYAVSFEMPVP</sequence>
<evidence type="ECO:0000313" key="2">
    <source>
        <dbReference type="Proteomes" id="UP000295781"/>
    </source>
</evidence>
<reference evidence="1 2" key="1">
    <citation type="submission" date="2015-09" db="EMBL/GenBank/DDBJ databases">
        <title>Sorangium comparison.</title>
        <authorList>
            <person name="Zaburannyi N."/>
            <person name="Bunk B."/>
            <person name="Overmann J."/>
            <person name="Mueller R."/>
        </authorList>
    </citation>
    <scope>NUCLEOTIDE SEQUENCE [LARGE SCALE GENOMIC DNA]</scope>
    <source>
        <strain evidence="1 2">So ceGT47</strain>
    </source>
</reference>